<gene>
    <name evidence="4" type="ORF">CI1B_64390</name>
</gene>
<dbReference type="Gene3D" id="3.40.190.10">
    <property type="entry name" value="Periplasmic binding protein-like II"/>
    <property type="match status" value="3"/>
</dbReference>
<name>A0A508TQE0_9BRAD</name>
<evidence type="ECO:0000313" key="5">
    <source>
        <dbReference type="Proteomes" id="UP000328092"/>
    </source>
</evidence>
<dbReference type="Proteomes" id="UP000328092">
    <property type="component" value="Unassembled WGS sequence"/>
</dbReference>
<dbReference type="AlphaFoldDB" id="A0A508TQE0"/>
<dbReference type="SMART" id="SM00062">
    <property type="entry name" value="PBPb"/>
    <property type="match status" value="1"/>
</dbReference>
<evidence type="ECO:0000313" key="4">
    <source>
        <dbReference type="EMBL" id="VIO76434.1"/>
    </source>
</evidence>
<evidence type="ECO:0000256" key="1">
    <source>
        <dbReference type="ARBA" id="ARBA00022729"/>
    </source>
</evidence>
<dbReference type="PANTHER" id="PTHR35936">
    <property type="entry name" value="MEMBRANE-BOUND LYTIC MUREIN TRANSGLYCOSYLASE F"/>
    <property type="match status" value="1"/>
</dbReference>
<evidence type="ECO:0000259" key="3">
    <source>
        <dbReference type="SMART" id="SM00062"/>
    </source>
</evidence>
<dbReference type="SUPFAM" id="SSF53850">
    <property type="entry name" value="Periplasmic binding protein-like II"/>
    <property type="match status" value="1"/>
</dbReference>
<sequence length="309" mass="33363">MRALLAGAITAMLLAAATMSARAADEPLKVCLDEDVPPLSAHHRGKPDSGFDVVLAQTIADRLGRPLKIQWFESKLDEDSSPALEANALLSDGRCALVGGYALTKDSLVVPGVKTAKLPDFDGATRDDRRRRIPVGVLMPSQPYIYSPMTIVLGPKAKDRKITDIGDLAGLRLAIESGTLGDAILMTYEKGKLIDDITHLVPGRSDLLGELERDAFDATLLDLRRFDAHRAAHPDTKITASGYYYPIGANRGYVALETDEALLDAVNKVLSDLQSTGKLAELGRASGLTYLPPREPAILGDVWLKILNR</sequence>
<proteinExistence type="predicted"/>
<evidence type="ECO:0000256" key="2">
    <source>
        <dbReference type="SAM" id="SignalP"/>
    </source>
</evidence>
<accession>A0A508TQE0</accession>
<feature type="chain" id="PRO_5021220534" description="Solute-binding protein family 3/N-terminal domain-containing protein" evidence="2">
    <location>
        <begin position="24"/>
        <end position="309"/>
    </location>
</feature>
<comment type="caution">
    <text evidence="4">The sequence shown here is derived from an EMBL/GenBank/DDBJ whole genome shotgun (WGS) entry which is preliminary data.</text>
</comment>
<dbReference type="EMBL" id="CAADFC020000028">
    <property type="protein sequence ID" value="VIO76434.1"/>
    <property type="molecule type" value="Genomic_DNA"/>
</dbReference>
<feature type="domain" description="Solute-binding protein family 3/N-terminal" evidence="3">
    <location>
        <begin position="27"/>
        <end position="285"/>
    </location>
</feature>
<dbReference type="PANTHER" id="PTHR35936:SF17">
    <property type="entry name" value="ARGININE-BINDING EXTRACELLULAR PROTEIN ARTP"/>
    <property type="match status" value="1"/>
</dbReference>
<organism evidence="4 5">
    <name type="scientific">Bradyrhizobium ivorense</name>
    <dbReference type="NCBI Taxonomy" id="2511166"/>
    <lineage>
        <taxon>Bacteria</taxon>
        <taxon>Pseudomonadati</taxon>
        <taxon>Pseudomonadota</taxon>
        <taxon>Alphaproteobacteria</taxon>
        <taxon>Hyphomicrobiales</taxon>
        <taxon>Nitrobacteraceae</taxon>
        <taxon>Bradyrhizobium</taxon>
    </lineage>
</organism>
<keyword evidence="1 2" id="KW-0732">Signal</keyword>
<keyword evidence="5" id="KW-1185">Reference proteome</keyword>
<reference evidence="4" key="1">
    <citation type="submission" date="2019-02" db="EMBL/GenBank/DDBJ databases">
        <authorList>
            <person name="Pothier F.J."/>
        </authorList>
    </citation>
    <scope>NUCLEOTIDE SEQUENCE</scope>
    <source>
        <strain evidence="4">CI-1B</strain>
    </source>
</reference>
<dbReference type="RefSeq" id="WP_139863128.1">
    <property type="nucleotide sequence ID" value="NZ_CAADFC020000028.1"/>
</dbReference>
<protein>
    <recommendedName>
        <fullName evidence="3">Solute-binding protein family 3/N-terminal domain-containing protein</fullName>
    </recommendedName>
</protein>
<feature type="signal peptide" evidence="2">
    <location>
        <begin position="1"/>
        <end position="23"/>
    </location>
</feature>
<dbReference type="OrthoDB" id="8212777at2"/>
<dbReference type="InterPro" id="IPR001638">
    <property type="entry name" value="Solute-binding_3/MltF_N"/>
</dbReference>